<accession>A0A8S5M723</accession>
<dbReference type="Gene3D" id="3.10.150.10">
    <property type="entry name" value="DNA Polymerase III, subunit A, domain 2"/>
    <property type="match status" value="1"/>
</dbReference>
<dbReference type="EMBL" id="BK014839">
    <property type="protein sequence ID" value="DAD78129.1"/>
    <property type="molecule type" value="Genomic_DNA"/>
</dbReference>
<sequence length="373" mass="41724">MIIRAEKLQPACSKLLPAVDSSAIAEITDVLELKASGKILYINVTNREYFAQVKIELDDVVDFHATVSANLFLRLVSQITTETVELNVAETTLKMKANGSYDIPLIFDNDKLMELPAIEINNVTTELTVESDILQSILNYNSKELMKDLILQPVQKMYYVDQEGCITFTTGACVNNFQLEQPIKVLLNQRLVKLFKLFNSGKVKVTLGHDAISDTIIQTKIKFENDIVCLTAILSCDDDLVNKVPAAAIRGRANKNYPYNVSFSKSELNETINRLLLFSSTSALNRIKSDSKFVFEYNYVSIYDVTSANVERVFYKTGVLPEGEQYIATFDLNDLKHALDSSEDDFVTFGFGDHAALVISSKSVRHVVPEVSV</sequence>
<dbReference type="InterPro" id="IPR046938">
    <property type="entry name" value="DNA_clamp_sf"/>
</dbReference>
<dbReference type="SUPFAM" id="SSF55979">
    <property type="entry name" value="DNA clamp"/>
    <property type="match status" value="1"/>
</dbReference>
<evidence type="ECO:0000313" key="1">
    <source>
        <dbReference type="EMBL" id="DAD78129.1"/>
    </source>
</evidence>
<reference evidence="1" key="1">
    <citation type="journal article" date="2021" name="Proc. Natl. Acad. Sci. U.S.A.">
        <title>A Catalog of Tens of Thousands of Viruses from Human Metagenomes Reveals Hidden Associations with Chronic Diseases.</title>
        <authorList>
            <person name="Tisza M.J."/>
            <person name="Buck C.B."/>
        </authorList>
    </citation>
    <scope>NUCLEOTIDE SEQUENCE</scope>
    <source>
        <strain evidence="1">Ctrgt10</strain>
    </source>
</reference>
<proteinExistence type="predicted"/>
<organism evidence="1">
    <name type="scientific">Siphoviridae sp. ctrgt10</name>
    <dbReference type="NCBI Taxonomy" id="2826479"/>
    <lineage>
        <taxon>Viruses</taxon>
        <taxon>Duplodnaviria</taxon>
        <taxon>Heunggongvirae</taxon>
        <taxon>Uroviricota</taxon>
        <taxon>Caudoviricetes</taxon>
    </lineage>
</organism>
<protein>
    <submittedName>
        <fullName evidence="1">Beta sliding clamp</fullName>
    </submittedName>
</protein>
<name>A0A8S5M723_9CAUD</name>